<dbReference type="CDD" id="cd03801">
    <property type="entry name" value="GT4_PimA-like"/>
    <property type="match status" value="1"/>
</dbReference>
<feature type="domain" description="Glycosyl transferase family 1" evidence="1">
    <location>
        <begin position="191"/>
        <end position="334"/>
    </location>
</feature>
<evidence type="ECO:0000313" key="6">
    <source>
        <dbReference type="EMBL" id="CAB5135547.1"/>
    </source>
</evidence>
<evidence type="ECO:0000259" key="2">
    <source>
        <dbReference type="Pfam" id="PF13439"/>
    </source>
</evidence>
<name>A0A6J7W5B1_9ZZZZ</name>
<evidence type="ECO:0000313" key="3">
    <source>
        <dbReference type="EMBL" id="CAB4332767.1"/>
    </source>
</evidence>
<protein>
    <submittedName>
        <fullName evidence="6">Unannotated protein</fullName>
    </submittedName>
</protein>
<dbReference type="GO" id="GO:0016757">
    <property type="term" value="F:glycosyltransferase activity"/>
    <property type="evidence" value="ECO:0007669"/>
    <property type="project" value="InterPro"/>
</dbReference>
<dbReference type="PANTHER" id="PTHR12526">
    <property type="entry name" value="GLYCOSYLTRANSFERASE"/>
    <property type="match status" value="1"/>
</dbReference>
<gene>
    <name evidence="4" type="ORF">UFOPK2731_00298</name>
    <name evidence="5" type="ORF">UFOPK3161_00222</name>
    <name evidence="3" type="ORF">UFOPK3962_00338</name>
    <name evidence="6" type="ORF">UFOPK4427_00154</name>
</gene>
<evidence type="ECO:0000313" key="5">
    <source>
        <dbReference type="EMBL" id="CAB4816205.1"/>
    </source>
</evidence>
<dbReference type="InterPro" id="IPR028098">
    <property type="entry name" value="Glyco_trans_4-like_N"/>
</dbReference>
<evidence type="ECO:0000313" key="4">
    <source>
        <dbReference type="EMBL" id="CAB4723199.1"/>
    </source>
</evidence>
<dbReference type="Gene3D" id="3.40.50.2000">
    <property type="entry name" value="Glycogen Phosphorylase B"/>
    <property type="match status" value="2"/>
</dbReference>
<dbReference type="PANTHER" id="PTHR12526:SF638">
    <property type="entry name" value="SPORE COAT PROTEIN SA"/>
    <property type="match status" value="1"/>
</dbReference>
<evidence type="ECO:0000259" key="1">
    <source>
        <dbReference type="Pfam" id="PF00534"/>
    </source>
</evidence>
<feature type="domain" description="Glycosyltransferase subfamily 4-like N-terminal" evidence="2">
    <location>
        <begin position="12"/>
        <end position="164"/>
    </location>
</feature>
<reference evidence="6" key="1">
    <citation type="submission" date="2020-05" db="EMBL/GenBank/DDBJ databases">
        <authorList>
            <person name="Chiriac C."/>
            <person name="Salcher M."/>
            <person name="Ghai R."/>
            <person name="Kavagutti S V."/>
        </authorList>
    </citation>
    <scope>NUCLEOTIDE SEQUENCE</scope>
</reference>
<dbReference type="EMBL" id="CAFABC010000003">
    <property type="protein sequence ID" value="CAB4816205.1"/>
    <property type="molecule type" value="Genomic_DNA"/>
</dbReference>
<dbReference type="Pfam" id="PF13439">
    <property type="entry name" value="Glyco_transf_4"/>
    <property type="match status" value="1"/>
</dbReference>
<dbReference type="EMBL" id="CAEZYO010000005">
    <property type="protein sequence ID" value="CAB4723199.1"/>
    <property type="molecule type" value="Genomic_DNA"/>
</dbReference>
<dbReference type="SUPFAM" id="SSF53756">
    <property type="entry name" value="UDP-Glycosyltransferase/glycogen phosphorylase"/>
    <property type="match status" value="1"/>
</dbReference>
<organism evidence="6">
    <name type="scientific">freshwater metagenome</name>
    <dbReference type="NCBI Taxonomy" id="449393"/>
    <lineage>
        <taxon>unclassified sequences</taxon>
        <taxon>metagenomes</taxon>
        <taxon>ecological metagenomes</taxon>
    </lineage>
</organism>
<proteinExistence type="predicted"/>
<dbReference type="AlphaFoldDB" id="A0A6J7W5B1"/>
<dbReference type="Pfam" id="PF00534">
    <property type="entry name" value="Glycos_transf_1"/>
    <property type="match status" value="1"/>
</dbReference>
<dbReference type="InterPro" id="IPR001296">
    <property type="entry name" value="Glyco_trans_1"/>
</dbReference>
<sequence>MRVLHVIARLNVGGTARYITQLANELPKHGIETLVATGYVQGSEVEDSSTATIKLARIKSLGRSINPIKDHFANKQLQAIIEEFKPDIIHSHTFKAGFITRVRKQQVPVIHTFHGHLLDDPEFSGFKSTIITIIERKLATNSAKLVTVGQRVADELAEKNVGVKAQYLNIPPGVIELSITPRTQALKNLGLIDDTRPIIGWIARVTGVKNPMRALDVARAIPEAHFVMAGGGDLLEEVRDAAPGNVTVLGWAKAEDLFGVSDIILSTSENEGMPIALIEAALAGKPVVATDVGGVSEVIAHHETGLVTNKSTASLTAAVNSLILDSQKRSQMSTLASSRAKALFSIDQMINAHVSLYHSIVN</sequence>
<accession>A0A6J7W5B1</accession>
<dbReference type="EMBL" id="CAESAH010000005">
    <property type="protein sequence ID" value="CAB4332767.1"/>
    <property type="molecule type" value="Genomic_DNA"/>
</dbReference>
<dbReference type="EMBL" id="CAFBRY010000002">
    <property type="protein sequence ID" value="CAB5135547.1"/>
    <property type="molecule type" value="Genomic_DNA"/>
</dbReference>